<dbReference type="GO" id="GO:0003700">
    <property type="term" value="F:DNA-binding transcription factor activity"/>
    <property type="evidence" value="ECO:0007669"/>
    <property type="project" value="InterPro"/>
</dbReference>
<dbReference type="InterPro" id="IPR051446">
    <property type="entry name" value="HTH_trans_reg/aminotransferase"/>
</dbReference>
<organism evidence="7 8">
    <name type="scientific">Microbacterium azadirachtae</name>
    <dbReference type="NCBI Taxonomy" id="582680"/>
    <lineage>
        <taxon>Bacteria</taxon>
        <taxon>Bacillati</taxon>
        <taxon>Actinomycetota</taxon>
        <taxon>Actinomycetes</taxon>
        <taxon>Micrococcales</taxon>
        <taxon>Microbacteriaceae</taxon>
        <taxon>Microbacterium</taxon>
    </lineage>
</organism>
<proteinExistence type="inferred from homology"/>
<dbReference type="InterPro" id="IPR015424">
    <property type="entry name" value="PyrdxlP-dep_Trfase"/>
</dbReference>
<dbReference type="Pfam" id="PF00392">
    <property type="entry name" value="GntR"/>
    <property type="match status" value="1"/>
</dbReference>
<evidence type="ECO:0000256" key="5">
    <source>
        <dbReference type="ARBA" id="ARBA00023163"/>
    </source>
</evidence>
<dbReference type="EMBL" id="JYIX01000040">
    <property type="protein sequence ID" value="KJL30702.1"/>
    <property type="molecule type" value="Genomic_DNA"/>
</dbReference>
<keyword evidence="2" id="KW-0663">Pyridoxal phosphate</keyword>
<dbReference type="SUPFAM" id="SSF46785">
    <property type="entry name" value="Winged helix' DNA-binding domain"/>
    <property type="match status" value="1"/>
</dbReference>
<dbReference type="SMART" id="SM00345">
    <property type="entry name" value="HTH_GNTR"/>
    <property type="match status" value="1"/>
</dbReference>
<comment type="similarity">
    <text evidence="1">In the C-terminal section; belongs to the class-I pyridoxal-phosphate-dependent aminotransferase family.</text>
</comment>
<dbReference type="PATRIC" id="fig|582680.6.peg.3728"/>
<protein>
    <submittedName>
        <fullName evidence="7">Putative HTH-type transcriptional regulator YjiR</fullName>
    </submittedName>
</protein>
<dbReference type="Pfam" id="PF00155">
    <property type="entry name" value="Aminotran_1_2"/>
    <property type="match status" value="1"/>
</dbReference>
<evidence type="ECO:0000256" key="3">
    <source>
        <dbReference type="ARBA" id="ARBA00023015"/>
    </source>
</evidence>
<dbReference type="InterPro" id="IPR015421">
    <property type="entry name" value="PyrdxlP-dep_Trfase_major"/>
</dbReference>
<accession>A0A0F0LBY8</accession>
<sequence>MTAAYKSIVDRFATSIRDGRVPAGTRLPTHRALAREHRIALATASRVYAELAAMGLVAGEPGRGTFVRDQRGHDGVEPSRRLPVPRIADLSFNQPLAAEQTSQLRHALRELSTSGNLEAVLHQQPPGGRSRERAIVATHLLDRGIDVPPARVLLANGAQQALDAVLTATTRPGDVIAVDALTYPGFALLAAAHSLEIAPIPSGAAGPDLQALDRLCAARPVRAIYTIPTVHNPLGWTLDRPTRERLVAIARARDAWIIEDGTYAFLDEAPPLPVQALAPERTFYVASLSKNVATGLRFGFLVAPGAHEQQIVRSLRTSTWGVSGLITALATGWIADGTVARLEKTRRDDATERQQIARAAFRQLDYTAHPSSYFGWLRLPPDLRADQAASHLADVGILVTTADAFASTDHAPHALRLALATPAIDQLADVLERVSRTVDSMPR</sequence>
<dbReference type="InterPro" id="IPR036390">
    <property type="entry name" value="WH_DNA-bd_sf"/>
</dbReference>
<dbReference type="AlphaFoldDB" id="A0A0F0LBY8"/>
<evidence type="ECO:0000313" key="7">
    <source>
        <dbReference type="EMBL" id="KJL30702.1"/>
    </source>
</evidence>
<gene>
    <name evidence="7" type="primary">yjiR_2</name>
    <name evidence="7" type="ORF">RS86_03643</name>
</gene>
<dbReference type="CDD" id="cd07377">
    <property type="entry name" value="WHTH_GntR"/>
    <property type="match status" value="1"/>
</dbReference>
<keyword evidence="5" id="KW-0804">Transcription</keyword>
<dbReference type="Proteomes" id="UP000033740">
    <property type="component" value="Unassembled WGS sequence"/>
</dbReference>
<dbReference type="GO" id="GO:0030170">
    <property type="term" value="F:pyridoxal phosphate binding"/>
    <property type="evidence" value="ECO:0007669"/>
    <property type="project" value="InterPro"/>
</dbReference>
<dbReference type="PANTHER" id="PTHR46577">
    <property type="entry name" value="HTH-TYPE TRANSCRIPTIONAL REGULATORY PROTEIN GABR"/>
    <property type="match status" value="1"/>
</dbReference>
<feature type="domain" description="HTH gntR-type" evidence="6">
    <location>
        <begin position="2"/>
        <end position="70"/>
    </location>
</feature>
<dbReference type="Gene3D" id="3.40.640.10">
    <property type="entry name" value="Type I PLP-dependent aspartate aminotransferase-like (Major domain)"/>
    <property type="match status" value="1"/>
</dbReference>
<dbReference type="PROSITE" id="PS50949">
    <property type="entry name" value="HTH_GNTR"/>
    <property type="match status" value="1"/>
</dbReference>
<reference evidence="7 8" key="1">
    <citation type="submission" date="2015-02" db="EMBL/GenBank/DDBJ databases">
        <title>Draft genome sequences of ten Microbacterium spp. with emphasis on heavy metal contaminated environments.</title>
        <authorList>
            <person name="Corretto E."/>
        </authorList>
    </citation>
    <scope>NUCLEOTIDE SEQUENCE [LARGE SCALE GENOMIC DNA]</scope>
    <source>
        <strain evidence="7 8">ARN176</strain>
    </source>
</reference>
<dbReference type="RefSeq" id="WP_045273700.1">
    <property type="nucleotide sequence ID" value="NZ_JYIX01000040.1"/>
</dbReference>
<dbReference type="SUPFAM" id="SSF53383">
    <property type="entry name" value="PLP-dependent transferases"/>
    <property type="match status" value="1"/>
</dbReference>
<evidence type="ECO:0000259" key="6">
    <source>
        <dbReference type="PROSITE" id="PS50949"/>
    </source>
</evidence>
<evidence type="ECO:0000256" key="2">
    <source>
        <dbReference type="ARBA" id="ARBA00022898"/>
    </source>
</evidence>
<dbReference type="CDD" id="cd00609">
    <property type="entry name" value="AAT_like"/>
    <property type="match status" value="1"/>
</dbReference>
<dbReference type="STRING" id="582680.RS86_03643"/>
<dbReference type="GO" id="GO:0003677">
    <property type="term" value="F:DNA binding"/>
    <property type="evidence" value="ECO:0007669"/>
    <property type="project" value="UniProtKB-KW"/>
</dbReference>
<dbReference type="InterPro" id="IPR000524">
    <property type="entry name" value="Tscrpt_reg_HTH_GntR"/>
</dbReference>
<evidence type="ECO:0000313" key="8">
    <source>
        <dbReference type="Proteomes" id="UP000033740"/>
    </source>
</evidence>
<name>A0A0F0LBY8_9MICO</name>
<evidence type="ECO:0000256" key="4">
    <source>
        <dbReference type="ARBA" id="ARBA00023125"/>
    </source>
</evidence>
<keyword evidence="8" id="KW-1185">Reference proteome</keyword>
<dbReference type="InterPro" id="IPR004839">
    <property type="entry name" value="Aminotransferase_I/II_large"/>
</dbReference>
<dbReference type="InterPro" id="IPR036388">
    <property type="entry name" value="WH-like_DNA-bd_sf"/>
</dbReference>
<keyword evidence="3" id="KW-0805">Transcription regulation</keyword>
<dbReference type="PANTHER" id="PTHR46577:SF1">
    <property type="entry name" value="HTH-TYPE TRANSCRIPTIONAL REGULATORY PROTEIN GABR"/>
    <property type="match status" value="1"/>
</dbReference>
<keyword evidence="4" id="KW-0238">DNA-binding</keyword>
<dbReference type="Gene3D" id="1.10.10.10">
    <property type="entry name" value="Winged helix-like DNA-binding domain superfamily/Winged helix DNA-binding domain"/>
    <property type="match status" value="1"/>
</dbReference>
<comment type="caution">
    <text evidence="7">The sequence shown here is derived from an EMBL/GenBank/DDBJ whole genome shotgun (WGS) entry which is preliminary data.</text>
</comment>
<evidence type="ECO:0000256" key="1">
    <source>
        <dbReference type="ARBA" id="ARBA00005384"/>
    </source>
</evidence>